<reference evidence="7 8" key="1">
    <citation type="submission" date="2016-10" db="EMBL/GenBank/DDBJ databases">
        <authorList>
            <person name="de Groot N.N."/>
        </authorList>
    </citation>
    <scope>NUCLEOTIDE SEQUENCE [LARGE SCALE GENOMIC DNA]</scope>
    <source>
        <strain evidence="7 8">DSM 9236</strain>
    </source>
</reference>
<feature type="transmembrane region" description="Helical" evidence="6">
    <location>
        <begin position="291"/>
        <end position="311"/>
    </location>
</feature>
<dbReference type="InterPro" id="IPR002523">
    <property type="entry name" value="MgTranspt_CorA/ZnTranspt_ZntB"/>
</dbReference>
<dbReference type="GO" id="GO:0016020">
    <property type="term" value="C:membrane"/>
    <property type="evidence" value="ECO:0007669"/>
    <property type="project" value="UniProtKB-SubCell"/>
</dbReference>
<dbReference type="RefSeq" id="WP_093912453.1">
    <property type="nucleotide sequence ID" value="NZ_FONL01000001.1"/>
</dbReference>
<dbReference type="InterPro" id="IPR045861">
    <property type="entry name" value="CorA_cytoplasmic_dom"/>
</dbReference>
<keyword evidence="5 6" id="KW-0472">Membrane</keyword>
<gene>
    <name evidence="7" type="ORF">SAMN05216245_101268</name>
</gene>
<evidence type="ECO:0000313" key="7">
    <source>
        <dbReference type="EMBL" id="SFE06943.1"/>
    </source>
</evidence>
<dbReference type="EMBL" id="FONL01000001">
    <property type="protein sequence ID" value="SFE06943.1"/>
    <property type="molecule type" value="Genomic_DNA"/>
</dbReference>
<dbReference type="SUPFAM" id="SSF143865">
    <property type="entry name" value="CorA soluble domain-like"/>
    <property type="match status" value="1"/>
</dbReference>
<dbReference type="AlphaFoldDB" id="A0A1I1XMI2"/>
<evidence type="ECO:0000256" key="3">
    <source>
        <dbReference type="ARBA" id="ARBA00022692"/>
    </source>
</evidence>
<evidence type="ECO:0000256" key="6">
    <source>
        <dbReference type="SAM" id="Phobius"/>
    </source>
</evidence>
<dbReference type="InterPro" id="IPR045863">
    <property type="entry name" value="CorA_TM1_TM2"/>
</dbReference>
<dbReference type="SUPFAM" id="SSF144083">
    <property type="entry name" value="Magnesium transport protein CorA, transmembrane region"/>
    <property type="match status" value="1"/>
</dbReference>
<dbReference type="OrthoDB" id="9803416at2"/>
<accession>A0A1I1XMI2</accession>
<keyword evidence="4 6" id="KW-1133">Transmembrane helix</keyword>
<name>A0A1I1XMI2_9FIRM</name>
<comment type="similarity">
    <text evidence="2">Belongs to the CorA metal ion transporter (MIT) (TC 1.A.35) family.</text>
</comment>
<proteinExistence type="inferred from homology"/>
<dbReference type="PANTHER" id="PTHR47891:SF2">
    <property type="entry name" value="MAGNESIUM AND COBALT TRANSPORTER"/>
    <property type="match status" value="1"/>
</dbReference>
<organism evidence="7 8">
    <name type="scientific">Succiniclasticum ruminis DSM 9236</name>
    <dbReference type="NCBI Taxonomy" id="1123323"/>
    <lineage>
        <taxon>Bacteria</taxon>
        <taxon>Bacillati</taxon>
        <taxon>Bacillota</taxon>
        <taxon>Negativicutes</taxon>
        <taxon>Acidaminococcales</taxon>
        <taxon>Acidaminococcaceae</taxon>
        <taxon>Succiniclasticum</taxon>
    </lineage>
</organism>
<keyword evidence="3 6" id="KW-0812">Transmembrane</keyword>
<dbReference type="Gene3D" id="1.20.58.340">
    <property type="entry name" value="Magnesium transport protein CorA, transmembrane region"/>
    <property type="match status" value="2"/>
</dbReference>
<protein>
    <submittedName>
        <fullName evidence="7">Magnesium transporter</fullName>
    </submittedName>
</protein>
<sequence length="316" mass="36617">MYKILKSSNTGVDEFDIEDMEKGCWIDIVAPSTEEIDEIAEATHISRDFLTAALDREEKARTEIDEEQLLVVIDIPFFRSNKDYDTMPLGIIVTKDVIVTVCLESNAVTSGFNARTFKMFSTYKKTRFLFQILYKSATLYLKYIRNIIRRTDDLEAHLRQAMENSKLFSMLDLQKSLTYFTTSLRSNYMVTEKLLRLRTTAQTQQLIKMYEEDEDLLDDVIVEYKQAIEMVEMYSHIVQSMMEVFASIISNNLNLVMRFLASVTIILAIPTFISGLWGMNVPVPFAEFTHGFYIVFGLACVVSLLAGYWLWKKHMF</sequence>
<evidence type="ECO:0000256" key="5">
    <source>
        <dbReference type="ARBA" id="ARBA00023136"/>
    </source>
</evidence>
<dbReference type="Pfam" id="PF01544">
    <property type="entry name" value="CorA"/>
    <property type="match status" value="1"/>
</dbReference>
<feature type="transmembrane region" description="Helical" evidence="6">
    <location>
        <begin position="259"/>
        <end position="279"/>
    </location>
</feature>
<dbReference type="Gene3D" id="3.30.460.20">
    <property type="entry name" value="CorA soluble domain-like"/>
    <property type="match status" value="1"/>
</dbReference>
<evidence type="ECO:0000313" key="8">
    <source>
        <dbReference type="Proteomes" id="UP000198896"/>
    </source>
</evidence>
<keyword evidence="8" id="KW-1185">Reference proteome</keyword>
<dbReference type="Proteomes" id="UP000198896">
    <property type="component" value="Unassembled WGS sequence"/>
</dbReference>
<dbReference type="CDD" id="cd12827">
    <property type="entry name" value="EcCorA_ZntB-like_u2"/>
    <property type="match status" value="1"/>
</dbReference>
<evidence type="ECO:0000256" key="1">
    <source>
        <dbReference type="ARBA" id="ARBA00004141"/>
    </source>
</evidence>
<comment type="subcellular location">
    <subcellularLocation>
        <location evidence="1">Membrane</location>
        <topology evidence="1">Multi-pass membrane protein</topology>
    </subcellularLocation>
</comment>
<evidence type="ECO:0000256" key="2">
    <source>
        <dbReference type="ARBA" id="ARBA00009765"/>
    </source>
</evidence>
<dbReference type="GO" id="GO:0046873">
    <property type="term" value="F:metal ion transmembrane transporter activity"/>
    <property type="evidence" value="ECO:0007669"/>
    <property type="project" value="InterPro"/>
</dbReference>
<dbReference type="PANTHER" id="PTHR47891">
    <property type="entry name" value="TRANSPORTER-RELATED"/>
    <property type="match status" value="1"/>
</dbReference>
<dbReference type="InterPro" id="IPR047199">
    <property type="entry name" value="CorA-like"/>
</dbReference>
<evidence type="ECO:0000256" key="4">
    <source>
        <dbReference type="ARBA" id="ARBA00022989"/>
    </source>
</evidence>